<proteinExistence type="predicted"/>
<evidence type="ECO:0000313" key="2">
    <source>
        <dbReference type="EMBL" id="VDD10141.1"/>
    </source>
</evidence>
<dbReference type="AlphaFoldDB" id="A0A3P6CJL6"/>
<organism evidence="2">
    <name type="scientific">Brassica oleracea</name>
    <name type="common">Wild cabbage</name>
    <dbReference type="NCBI Taxonomy" id="3712"/>
    <lineage>
        <taxon>Eukaryota</taxon>
        <taxon>Viridiplantae</taxon>
        <taxon>Streptophyta</taxon>
        <taxon>Embryophyta</taxon>
        <taxon>Tracheophyta</taxon>
        <taxon>Spermatophyta</taxon>
        <taxon>Magnoliopsida</taxon>
        <taxon>eudicotyledons</taxon>
        <taxon>Gunneridae</taxon>
        <taxon>Pentapetalae</taxon>
        <taxon>rosids</taxon>
        <taxon>malvids</taxon>
        <taxon>Brassicales</taxon>
        <taxon>Brassicaceae</taxon>
        <taxon>Brassiceae</taxon>
        <taxon>Brassica</taxon>
    </lineage>
</organism>
<reference evidence="2" key="1">
    <citation type="submission" date="2018-11" db="EMBL/GenBank/DDBJ databases">
        <authorList>
            <consortium name="Genoscope - CEA"/>
            <person name="William W."/>
        </authorList>
    </citation>
    <scope>NUCLEOTIDE SEQUENCE</scope>
</reference>
<sequence>MPHDIADVTINPPKTRRPSGRPKDKRIPSTGEVHAPKKPKVVPNKCGCCGGTSHNRTRFVVPI</sequence>
<dbReference type="EMBL" id="LR031873">
    <property type="protein sequence ID" value="VDD10141.1"/>
    <property type="molecule type" value="Genomic_DNA"/>
</dbReference>
<name>A0A3P6CJL6_BRAOL</name>
<feature type="region of interest" description="Disordered" evidence="1">
    <location>
        <begin position="1"/>
        <end position="41"/>
    </location>
</feature>
<protein>
    <submittedName>
        <fullName evidence="2">Uncharacterized protein</fullName>
    </submittedName>
</protein>
<gene>
    <name evidence="2" type="ORF">BOLC4T25505H</name>
</gene>
<evidence type="ECO:0000256" key="1">
    <source>
        <dbReference type="SAM" id="MobiDB-lite"/>
    </source>
</evidence>
<accession>A0A3P6CJL6</accession>